<dbReference type="InterPro" id="IPR000366">
    <property type="entry name" value="GPCR_STE2"/>
</dbReference>
<accession>K1X8D8</accession>
<keyword evidence="2" id="KW-0812">Transmembrane</keyword>
<evidence type="ECO:0000313" key="3">
    <source>
        <dbReference type="EMBL" id="EKD21336.1"/>
    </source>
</evidence>
<sequence length="1203" mass="133384">MSSSSSTFDYKTQNVTFLMRDGVTQVTANMVDINYFYCYLARIAINYGSQLGACLIMFLVTAILTKETKRRTPVYILNLLSLALGVIRNLLLAIYTTGPWVDFYNTFGVDFADVPRSAYANSVAATVVPLLLTITVNMSLFLQAYTVCKVMDRKYLWGVCFISGLVFLLAVGFRFALCITNSRAILNSALYFSYAWISVGTLATETISIWYYSIIFTSKLLWTIYARKNMGFQKWSYIQILAAMGGCTMIIPSGFAVLEYAAPDSFPSAGSLAITIVALLLPLSSLWASMVTTEPTSSFNVSQLWGSRSSQGGSSLGGKTFNSGSSGQMSFGTERKGSNAPISPSTIDTVIEHIPVKSSRDSTDLDLERMGVRVNRTYITQKSIDRGHKFESQVLVTAYYMIVGIFPGGRSSLPDCSKKPKIQKRKGKFQPPWVFSMTIIRDTRHYFLDPVSHSRELGISYRSVRSSTRIERFPFLIISTIVSQARIPARAGVIDMNYFTAKRSPSSASRRGARRSRHTKSDQSQQLHTKGPLNSRKEKPSARTSHRISFGLVSLVTKFEALDALSLPIPAPSLQPAPLQIPRSPSKDRGGTGHNYRRRLSTIFNPRRGSIDRHGKDFTESDSKVARADVFVLSNNEVIRVGVRKVQDPEMLSNVRLRGGTWDADGTIRRKEFRGVAAPYIQNELLGQRRALIGDKIKFFDGISTGNSSRAMNTAVTNTPSSLSRIQVCDKNFLLTPSTASSRRTHVRNNRIEAFTPTKSSQTSPVKQCLAEPSPGHALAPSSPSKSSISKNTIRTLDSYGKYRYKQEGSPSISSIQSLRNRRQRNAILDTRQHTALGGDGSPPFMGEMPDESIRPLSRRRLSNKISELYSAKSLEKRNTFPQEYTAEQASSVAITARNTEHNLVTAKPGRKSVRERKNSKVAAMRKIFDRNFASKSSSSDKPPAPPIPVAEDPLAVPEEKRQQNDTFGIPPPPEPPVLPLVPSPQPKIESMVMPSVMQEITSNVGNAPQISMTWPSQPSSPNKKLSTPKSKTFGEKLKIFENASQNTDKPAPPIQRRRTIFRRKLSKSLRSLFEPPSRKSQDEAETEKTMVPIGEPAKKDRVLSPDGNGTIGKRSTVVGRWNRFPPTPVSSGGDGTMSERQSLSQADEERVHMVIKGVECGLKEPRPVRAVEMERMVLLCRDRNGDMLEKGGVGQSTTRRRI</sequence>
<protein>
    <submittedName>
        <fullName evidence="3">Mating-type alpha-pheromone receptor PreB</fullName>
    </submittedName>
</protein>
<feature type="transmembrane region" description="Helical" evidence="2">
    <location>
        <begin position="155"/>
        <end position="177"/>
    </location>
</feature>
<dbReference type="AlphaFoldDB" id="K1X8D8"/>
<dbReference type="InParanoid" id="K1X8D8"/>
<dbReference type="GO" id="GO:0004932">
    <property type="term" value="F:mating-type factor pheromone receptor activity"/>
    <property type="evidence" value="ECO:0007669"/>
    <property type="project" value="InterPro"/>
</dbReference>
<feature type="transmembrane region" description="Helical" evidence="2">
    <location>
        <begin position="76"/>
        <end position="98"/>
    </location>
</feature>
<dbReference type="GO" id="GO:0000750">
    <property type="term" value="P:pheromone-dependent signal transduction involved in conjugation with cellular fusion"/>
    <property type="evidence" value="ECO:0007669"/>
    <property type="project" value="TreeGrafter"/>
</dbReference>
<dbReference type="Pfam" id="PF02116">
    <property type="entry name" value="STE2"/>
    <property type="match status" value="1"/>
</dbReference>
<feature type="transmembrane region" description="Helical" evidence="2">
    <location>
        <begin position="235"/>
        <end position="257"/>
    </location>
</feature>
<dbReference type="eggNOG" id="ENOG502QTV4">
    <property type="taxonomic scope" value="Eukaryota"/>
</dbReference>
<dbReference type="OrthoDB" id="5402633at2759"/>
<dbReference type="EMBL" id="JH921428">
    <property type="protein sequence ID" value="EKD21336.1"/>
    <property type="molecule type" value="Genomic_DNA"/>
</dbReference>
<dbReference type="STRING" id="1072389.K1X8D8"/>
<evidence type="ECO:0000256" key="1">
    <source>
        <dbReference type="SAM" id="MobiDB-lite"/>
    </source>
</evidence>
<name>K1X8D8_MARBU</name>
<feature type="region of interest" description="Disordered" evidence="1">
    <location>
        <begin position="754"/>
        <end position="793"/>
    </location>
</feature>
<feature type="region of interest" description="Disordered" evidence="1">
    <location>
        <begin position="1008"/>
        <end position="1031"/>
    </location>
</feature>
<dbReference type="GeneID" id="18756384"/>
<feature type="region of interest" description="Disordered" evidence="1">
    <location>
        <begin position="573"/>
        <end position="617"/>
    </location>
</feature>
<feature type="compositionally biased region" description="Pro residues" evidence="1">
    <location>
        <begin position="970"/>
        <end position="986"/>
    </location>
</feature>
<dbReference type="PRINTS" id="PR00250">
    <property type="entry name" value="GPCRSTE2"/>
</dbReference>
<feature type="region of interest" description="Disordered" evidence="1">
    <location>
        <begin position="930"/>
        <end position="987"/>
    </location>
</feature>
<reference evidence="3 4" key="1">
    <citation type="journal article" date="2012" name="BMC Genomics">
        <title>Sequencing the genome of Marssonina brunnea reveals fungus-poplar co-evolution.</title>
        <authorList>
            <person name="Zhu S."/>
            <person name="Cao Y.-Z."/>
            <person name="Jiang C."/>
            <person name="Tan B.-Y."/>
            <person name="Wang Z."/>
            <person name="Feng S."/>
            <person name="Zhang L."/>
            <person name="Su X.-H."/>
            <person name="Brejova B."/>
            <person name="Vinar T."/>
            <person name="Xu M."/>
            <person name="Wang M.-X."/>
            <person name="Zhang S.-G."/>
            <person name="Huang M.-R."/>
            <person name="Wu R."/>
            <person name="Zhou Y."/>
        </authorList>
    </citation>
    <scope>NUCLEOTIDE SEQUENCE [LARGE SCALE GENOMIC DNA]</scope>
    <source>
        <strain evidence="3 4">MB_m1</strain>
    </source>
</reference>
<feature type="transmembrane region" description="Helical" evidence="2">
    <location>
        <begin position="118"/>
        <end position="143"/>
    </location>
</feature>
<feature type="compositionally biased region" description="Low complexity" evidence="1">
    <location>
        <begin position="781"/>
        <end position="791"/>
    </location>
</feature>
<evidence type="ECO:0000256" key="2">
    <source>
        <dbReference type="SAM" id="Phobius"/>
    </source>
</evidence>
<proteinExistence type="predicted"/>
<feature type="transmembrane region" description="Helical" evidence="2">
    <location>
        <begin position="39"/>
        <end position="64"/>
    </location>
</feature>
<dbReference type="CDD" id="cd14939">
    <property type="entry name" value="7tmD_STE2"/>
    <property type="match status" value="1"/>
</dbReference>
<dbReference type="Proteomes" id="UP000006753">
    <property type="component" value="Unassembled WGS sequence"/>
</dbReference>
<feature type="transmembrane region" description="Helical" evidence="2">
    <location>
        <begin position="189"/>
        <end position="214"/>
    </location>
</feature>
<feature type="compositionally biased region" description="Polar residues" evidence="1">
    <location>
        <begin position="757"/>
        <end position="766"/>
    </location>
</feature>
<dbReference type="GO" id="GO:0038038">
    <property type="term" value="C:G protein-coupled receptor homodimeric complex"/>
    <property type="evidence" value="ECO:0007669"/>
    <property type="project" value="TreeGrafter"/>
</dbReference>
<evidence type="ECO:0000313" key="4">
    <source>
        <dbReference type="Proteomes" id="UP000006753"/>
    </source>
</evidence>
<keyword evidence="3" id="KW-0675">Receptor</keyword>
<dbReference type="KEGG" id="mbe:MBM_00449"/>
<dbReference type="PANTHER" id="PTHR28009">
    <property type="entry name" value="PHEROMONE ALPHA FACTOR RECEPTOR"/>
    <property type="match status" value="1"/>
</dbReference>
<feature type="compositionally biased region" description="Basic and acidic residues" evidence="1">
    <location>
        <begin position="1077"/>
        <end position="1089"/>
    </location>
</feature>
<dbReference type="InterPro" id="IPR027458">
    <property type="entry name" value="STE2_TM1-TM2_sf"/>
</dbReference>
<organism evidence="3 4">
    <name type="scientific">Marssonina brunnea f. sp. multigermtubi (strain MB_m1)</name>
    <name type="common">Marssonina leaf spot fungus</name>
    <dbReference type="NCBI Taxonomy" id="1072389"/>
    <lineage>
        <taxon>Eukaryota</taxon>
        <taxon>Fungi</taxon>
        <taxon>Dikarya</taxon>
        <taxon>Ascomycota</taxon>
        <taxon>Pezizomycotina</taxon>
        <taxon>Leotiomycetes</taxon>
        <taxon>Helotiales</taxon>
        <taxon>Drepanopezizaceae</taxon>
        <taxon>Drepanopeziza</taxon>
    </lineage>
</organism>
<keyword evidence="2" id="KW-0472">Membrane</keyword>
<keyword evidence="4" id="KW-1185">Reference proteome</keyword>
<feature type="region of interest" description="Disordered" evidence="1">
    <location>
        <begin position="504"/>
        <end position="544"/>
    </location>
</feature>
<dbReference type="HOGENOM" id="CLU_270520_0_0_1"/>
<dbReference type="Gene3D" id="1.10.287.920">
    <property type="entry name" value="Pheromone alpha factor receptor"/>
    <property type="match status" value="1"/>
</dbReference>
<dbReference type="PANTHER" id="PTHR28009:SF1">
    <property type="entry name" value="PHEROMONE ALPHA FACTOR RECEPTOR"/>
    <property type="match status" value="1"/>
</dbReference>
<gene>
    <name evidence="3" type="ORF">MBM_00449</name>
</gene>
<feature type="region of interest" description="Disordered" evidence="1">
    <location>
        <begin position="1067"/>
        <end position="1148"/>
    </location>
</feature>
<keyword evidence="2" id="KW-1133">Transmembrane helix</keyword>